<dbReference type="EMBL" id="RWJN01000097">
    <property type="protein sequence ID" value="TCD67448.1"/>
    <property type="molecule type" value="Genomic_DNA"/>
</dbReference>
<dbReference type="InterPro" id="IPR048591">
    <property type="entry name" value="WDHD1/CFT4_hel"/>
</dbReference>
<dbReference type="InterPro" id="IPR057646">
    <property type="entry name" value="WD40_WDHD1_1st"/>
</dbReference>
<dbReference type="PANTHER" id="PTHR19932:SF10">
    <property type="entry name" value="WD REPEAT AND HMG-BOX DNA-BINDING PROTEIN 1"/>
    <property type="match status" value="1"/>
</dbReference>
<feature type="repeat" description="WD" evidence="5">
    <location>
        <begin position="135"/>
        <end position="176"/>
    </location>
</feature>
<reference evidence="10 11" key="1">
    <citation type="submission" date="2018-11" db="EMBL/GenBank/DDBJ databases">
        <title>Genome assembly of Steccherinum ochraceum LE-BIN_3174, the white-rot fungus of the Steccherinaceae family (The Residual Polyporoid clade, Polyporales, Basidiomycota).</title>
        <authorList>
            <person name="Fedorova T.V."/>
            <person name="Glazunova O.A."/>
            <person name="Landesman E.O."/>
            <person name="Moiseenko K.V."/>
            <person name="Psurtseva N.V."/>
            <person name="Savinova O.S."/>
            <person name="Shakhova N.V."/>
            <person name="Tyazhelova T.V."/>
            <person name="Vasina D.V."/>
        </authorList>
    </citation>
    <scope>NUCLEOTIDE SEQUENCE [LARGE SCALE GENOMIC DNA]</scope>
    <source>
        <strain evidence="10 11">LE-BIN_3174</strain>
    </source>
</reference>
<dbReference type="STRING" id="92696.A0A4R0RUL7"/>
<dbReference type="PANTHER" id="PTHR19932">
    <property type="entry name" value="WD REPEAT AND HMG-BOX DNA BINDING PROTEIN"/>
    <property type="match status" value="1"/>
</dbReference>
<feature type="compositionally biased region" description="Basic and acidic residues" evidence="6">
    <location>
        <begin position="919"/>
        <end position="933"/>
    </location>
</feature>
<keyword evidence="11" id="KW-1185">Reference proteome</keyword>
<dbReference type="GO" id="GO:0003682">
    <property type="term" value="F:chromatin binding"/>
    <property type="evidence" value="ECO:0007669"/>
    <property type="project" value="TreeGrafter"/>
</dbReference>
<dbReference type="GO" id="GO:0006261">
    <property type="term" value="P:DNA-templated DNA replication"/>
    <property type="evidence" value="ECO:0007669"/>
    <property type="project" value="TreeGrafter"/>
</dbReference>
<feature type="repeat" description="WD" evidence="5">
    <location>
        <begin position="8"/>
        <end position="40"/>
    </location>
</feature>
<dbReference type="InterPro" id="IPR022100">
    <property type="entry name" value="WDHD1/CFT4_beta-prop_2nd"/>
</dbReference>
<evidence type="ECO:0000259" key="8">
    <source>
        <dbReference type="Pfam" id="PF20946"/>
    </source>
</evidence>
<dbReference type="GO" id="GO:0043596">
    <property type="term" value="C:nuclear replication fork"/>
    <property type="evidence" value="ECO:0007669"/>
    <property type="project" value="TreeGrafter"/>
</dbReference>
<accession>A0A4R0RUL7</accession>
<dbReference type="OrthoDB" id="427368at2759"/>
<comment type="caution">
    <text evidence="10">The sequence shown here is derived from an EMBL/GenBank/DDBJ whole genome shotgun (WGS) entry which is preliminary data.</text>
</comment>
<feature type="compositionally biased region" description="Polar residues" evidence="6">
    <location>
        <begin position="1054"/>
        <end position="1074"/>
    </location>
</feature>
<gene>
    <name evidence="10" type="ORF">EIP91_012365</name>
</gene>
<keyword evidence="4" id="KW-0539">Nucleus</keyword>
<dbReference type="PROSITE" id="PS50294">
    <property type="entry name" value="WD_REPEATS_REGION"/>
    <property type="match status" value="1"/>
</dbReference>
<dbReference type="PROSITE" id="PS50082">
    <property type="entry name" value="WD_REPEATS_2"/>
    <property type="match status" value="2"/>
</dbReference>
<feature type="region of interest" description="Disordered" evidence="6">
    <location>
        <begin position="808"/>
        <end position="1122"/>
    </location>
</feature>
<comment type="subcellular location">
    <subcellularLocation>
        <location evidence="1">Nucleus</location>
    </subcellularLocation>
</comment>
<feature type="compositionally biased region" description="Basic and acidic residues" evidence="6">
    <location>
        <begin position="808"/>
        <end position="831"/>
    </location>
</feature>
<feature type="compositionally biased region" description="Acidic residues" evidence="6">
    <location>
        <begin position="892"/>
        <end position="906"/>
    </location>
</feature>
<dbReference type="GO" id="GO:0000278">
    <property type="term" value="P:mitotic cell cycle"/>
    <property type="evidence" value="ECO:0007669"/>
    <property type="project" value="TreeGrafter"/>
</dbReference>
<feature type="compositionally biased region" description="Low complexity" evidence="6">
    <location>
        <begin position="881"/>
        <end position="891"/>
    </location>
</feature>
<evidence type="ECO:0000256" key="4">
    <source>
        <dbReference type="ARBA" id="ARBA00023242"/>
    </source>
</evidence>
<name>A0A4R0RUL7_9APHY</name>
<evidence type="ECO:0000256" key="3">
    <source>
        <dbReference type="ARBA" id="ARBA00022737"/>
    </source>
</evidence>
<dbReference type="InterPro" id="IPR036322">
    <property type="entry name" value="WD40_repeat_dom_sf"/>
</dbReference>
<dbReference type="SUPFAM" id="SSF50978">
    <property type="entry name" value="WD40 repeat-like"/>
    <property type="match status" value="1"/>
</dbReference>
<feature type="compositionally biased region" description="Acidic residues" evidence="6">
    <location>
        <begin position="1093"/>
        <end position="1103"/>
    </location>
</feature>
<dbReference type="InterPro" id="IPR001680">
    <property type="entry name" value="WD40_rpt"/>
</dbReference>
<evidence type="ECO:0000256" key="6">
    <source>
        <dbReference type="SAM" id="MobiDB-lite"/>
    </source>
</evidence>
<evidence type="ECO:0000313" key="11">
    <source>
        <dbReference type="Proteomes" id="UP000292702"/>
    </source>
</evidence>
<dbReference type="InterPro" id="IPR015943">
    <property type="entry name" value="WD40/YVTN_repeat-like_dom_sf"/>
</dbReference>
<keyword evidence="2 5" id="KW-0853">WD repeat</keyword>
<protein>
    <submittedName>
        <fullName evidence="10">Uncharacterized protein</fullName>
    </submittedName>
</protein>
<dbReference type="Pfam" id="PF24817">
    <property type="entry name" value="WD40_WDHD1_1st"/>
    <property type="match status" value="1"/>
</dbReference>
<evidence type="ECO:0000259" key="9">
    <source>
        <dbReference type="Pfam" id="PF24817"/>
    </source>
</evidence>
<keyword evidence="3" id="KW-0677">Repeat</keyword>
<feature type="domain" description="WDHD1 first WD40" evidence="9">
    <location>
        <begin position="12"/>
        <end position="304"/>
    </location>
</feature>
<feature type="domain" description="WDHD1/CFT4 helical bundle" evidence="8">
    <location>
        <begin position="715"/>
        <end position="812"/>
    </location>
</feature>
<dbReference type="GO" id="GO:0006281">
    <property type="term" value="P:DNA repair"/>
    <property type="evidence" value="ECO:0007669"/>
    <property type="project" value="TreeGrafter"/>
</dbReference>
<dbReference type="AlphaFoldDB" id="A0A4R0RUL7"/>
<dbReference type="Pfam" id="PF12341">
    <property type="entry name" value="Mcl1_mid"/>
    <property type="match status" value="1"/>
</dbReference>
<dbReference type="Gene3D" id="2.130.10.10">
    <property type="entry name" value="YVTN repeat-like/Quinoprotein amine dehydrogenase"/>
    <property type="match status" value="2"/>
</dbReference>
<dbReference type="SMART" id="SM00320">
    <property type="entry name" value="WD40"/>
    <property type="match status" value="5"/>
</dbReference>
<evidence type="ECO:0000256" key="5">
    <source>
        <dbReference type="PROSITE-ProRule" id="PRU00221"/>
    </source>
</evidence>
<sequence>MSDQVLVNTANRAGYTCLAFARDGSCLYTGGSDSLVRIWKTDLGADEEPDIAVDAAEGITSLCTGKDIWLSGSVDDVVRQYAQGSAVDPIAITSAKGVPIRSVAVDPKSQRVAVASDEMEIKIIDLEDTTSMKVLTGHKKAVRRVTWHPSGSLLTSSGADGKIIVWSLTEDEVKEEKVIEGVIPEVSDSESDQFNHDCSALWHPSGQYFFAATKAHEIVTISRNGWSKSSTYSDDASSGAITAMSLSRNGLYLATASKSGIFIWSTQNRRMLYRFQGPVTVMVTQLAFSPSQNLLAWTDIDGVLTRWPNPIPATAPDPVKITYASNTATVPLKRGVTPTLFDQDVDAKVGGDADVDLDDLMGEEVDNEDWILDDLGDGMVDDEKQWAGKSGVKEMVSVTKAQPAFQPGATPMENKKRYLAYNMIGVIEVTDQDTHHIVNVEFHDRSARKSYHFTDHFKYDIASLGERGALYACQPENEHPAHVMYKPYGLWASQGEWTYELPKGTKVLGVAAGGPPPTKSMRMQSDADVQGNGNVVIATSDHELVFLTGGGVEKYCLSLQGDFVTMVAGPEWLFLVHRDGSTTMDGSQNLTGRLIKFDDYSLLQKDSLPIPKGHTLKWTGISEEGAPMMYDSAGILHSLPRFRLPFAATWARILNTSTLARREGKQESYWPVGVSGETFMCLILKGMQDYPGFPRPLIQELPLQLPFKRMETKDGQLEEHLARETMLLDIIRDGLGSELTTDDIARRELTLDKEIIQLIQSACKADKLARAIDLVKLLHHTTSFDMAIKVARFYHLAGLEEKVELLKEEREEGGEGRLERAREKRREKERYLAPLTPPRMPAYAQASSRPKAFQDFRPPPAIHRPGLERAGPSNPKPPLRDTQTTTSTYDDTTFETDDSQLLDVDDYAAPSTSDGKRKRSEERETSAGADPKRRTLASSDALGGAQVRSNPFARKPGADSGRSNPFANKAPEPLASKKSLHKSESFFSKVDAAELDQSRRPAKGKAKDKKEFGGRQSTLFGMPSAPAAEKKKDPKAPNRKKKASPTPVPDEPESQATVTSAEETQPTGEDSQVTEVGEPMDVDESQGAAATNGDDEEGGDEPIDWPASPVAGSRALSVDVGA</sequence>
<evidence type="ECO:0000259" key="7">
    <source>
        <dbReference type="Pfam" id="PF12341"/>
    </source>
</evidence>
<organism evidence="10 11">
    <name type="scientific">Steccherinum ochraceum</name>
    <dbReference type="NCBI Taxonomy" id="92696"/>
    <lineage>
        <taxon>Eukaryota</taxon>
        <taxon>Fungi</taxon>
        <taxon>Dikarya</taxon>
        <taxon>Basidiomycota</taxon>
        <taxon>Agaricomycotina</taxon>
        <taxon>Agaricomycetes</taxon>
        <taxon>Polyporales</taxon>
        <taxon>Steccherinaceae</taxon>
        <taxon>Steccherinum</taxon>
    </lineage>
</organism>
<dbReference type="Pfam" id="PF20946">
    <property type="entry name" value="Ctf4_C"/>
    <property type="match status" value="1"/>
</dbReference>
<evidence type="ECO:0000256" key="1">
    <source>
        <dbReference type="ARBA" id="ARBA00004123"/>
    </source>
</evidence>
<proteinExistence type="predicted"/>
<feature type="domain" description="WDHD1/CFT4 second beta-propeller" evidence="7">
    <location>
        <begin position="404"/>
        <end position="706"/>
    </location>
</feature>
<dbReference type="Proteomes" id="UP000292702">
    <property type="component" value="Unassembled WGS sequence"/>
</dbReference>
<evidence type="ECO:0000256" key="2">
    <source>
        <dbReference type="ARBA" id="ARBA00022574"/>
    </source>
</evidence>
<evidence type="ECO:0000313" key="10">
    <source>
        <dbReference type="EMBL" id="TCD67448.1"/>
    </source>
</evidence>